<dbReference type="PANTHER" id="PTHR33223:SF11">
    <property type="entry name" value="ELEMENT PROTEIN, PUTATIVE-RELATED"/>
    <property type="match status" value="1"/>
</dbReference>
<reference evidence="3" key="2">
    <citation type="submission" date="2022-01" db="EMBL/GenBank/DDBJ databases">
        <authorList>
            <person name="Yamashiro T."/>
            <person name="Shiraishi A."/>
            <person name="Satake H."/>
            <person name="Nakayama K."/>
        </authorList>
    </citation>
    <scope>NUCLEOTIDE SEQUENCE</scope>
</reference>
<evidence type="ECO:0000256" key="1">
    <source>
        <dbReference type="SAM" id="MobiDB-lite"/>
    </source>
</evidence>
<keyword evidence="3" id="KW-0695">RNA-directed DNA polymerase</keyword>
<evidence type="ECO:0000313" key="3">
    <source>
        <dbReference type="EMBL" id="GJU07703.1"/>
    </source>
</evidence>
<feature type="compositionally biased region" description="Basic residues" evidence="1">
    <location>
        <begin position="63"/>
        <end position="74"/>
    </location>
</feature>
<keyword evidence="4" id="KW-1185">Reference proteome</keyword>
<name>A0ABQ5J5B3_9ASTR</name>
<protein>
    <submittedName>
        <fullName evidence="3">Reverse transcriptase domain-containing protein</fullName>
    </submittedName>
</protein>
<evidence type="ECO:0000259" key="2">
    <source>
        <dbReference type="Pfam" id="PF03732"/>
    </source>
</evidence>
<proteinExistence type="predicted"/>
<organism evidence="3 4">
    <name type="scientific">Tanacetum coccineum</name>
    <dbReference type="NCBI Taxonomy" id="301880"/>
    <lineage>
        <taxon>Eukaryota</taxon>
        <taxon>Viridiplantae</taxon>
        <taxon>Streptophyta</taxon>
        <taxon>Embryophyta</taxon>
        <taxon>Tracheophyta</taxon>
        <taxon>Spermatophyta</taxon>
        <taxon>Magnoliopsida</taxon>
        <taxon>eudicotyledons</taxon>
        <taxon>Gunneridae</taxon>
        <taxon>Pentapetalae</taxon>
        <taxon>asterids</taxon>
        <taxon>campanulids</taxon>
        <taxon>Asterales</taxon>
        <taxon>Asteraceae</taxon>
        <taxon>Asteroideae</taxon>
        <taxon>Anthemideae</taxon>
        <taxon>Anthemidinae</taxon>
        <taxon>Tanacetum</taxon>
    </lineage>
</organism>
<comment type="caution">
    <text evidence="3">The sequence shown here is derived from an EMBL/GenBank/DDBJ whole genome shotgun (WGS) entry which is preliminary data.</text>
</comment>
<reference evidence="3" key="1">
    <citation type="journal article" date="2022" name="Int. J. Mol. Sci.">
        <title>Draft Genome of Tanacetum Coccineum: Genomic Comparison of Closely Related Tanacetum-Family Plants.</title>
        <authorList>
            <person name="Yamashiro T."/>
            <person name="Shiraishi A."/>
            <person name="Nakayama K."/>
            <person name="Satake H."/>
        </authorList>
    </citation>
    <scope>NUCLEOTIDE SEQUENCE</scope>
</reference>
<evidence type="ECO:0000313" key="4">
    <source>
        <dbReference type="Proteomes" id="UP001151760"/>
    </source>
</evidence>
<dbReference type="GO" id="GO:0003964">
    <property type="term" value="F:RNA-directed DNA polymerase activity"/>
    <property type="evidence" value="ECO:0007669"/>
    <property type="project" value="UniProtKB-KW"/>
</dbReference>
<dbReference type="Proteomes" id="UP001151760">
    <property type="component" value="Unassembled WGS sequence"/>
</dbReference>
<sequence>MAEKFNREKEKSEKLKELNSWINFEGCSGTSRYSKSKTMDTKEHEKRHRSRRSRSPRTSVFSRIRRERSRSPRQRLKERGMFKRLGSRGKSVFARLDSYSWNSHSKYTEALSESEDNEGGHWKLRPKKKKLYREEDDLSQPWVCEEVDPFTPRICYFDFPKTRMPSHIKTYDGSEDPEDHLKIFQAAAKTERWVMPTWCHMFNSTLTGNARVWFDDLPPESIDSYDDLKKAFLENYLQQKKCIKDPIEIHNIKQREGESTEDFVKRYKLESRDVKGAPECMRISGFVHGITNPELIKRLHDKIPKTVDEMMRVTTSFLRGEVAASNHERKKTFPPWKQHEGSQKQNFKKGGFRNQQRSERKHDRFSLLTKTPKEIFALDKGKFKAPPPMTTPVEKRNHAKFCEFHGEVGHNTDKCGQRKENLPRKDKVFSYPSVQPWEKVARQRITQSFSPNPKVFFPPLGEDEGTKGPMIVEAEIGGHCVHRISSSPYNGIIGRPGVRKLQAVPSTVHGMLKIPMEGGLITLKSSKLVPLECAVVSGPEGAPSATKQIIEERIKVAINSEYLEQTVMIGSTLTEEDRNKLCGLL</sequence>
<feature type="domain" description="Retrotransposon gag" evidence="2">
    <location>
        <begin position="201"/>
        <end position="290"/>
    </location>
</feature>
<feature type="region of interest" description="Disordered" evidence="1">
    <location>
        <begin position="323"/>
        <end position="362"/>
    </location>
</feature>
<feature type="compositionally biased region" description="Basic residues" evidence="1">
    <location>
        <begin position="45"/>
        <end position="55"/>
    </location>
</feature>
<accession>A0ABQ5J5B3</accession>
<dbReference type="Pfam" id="PF03732">
    <property type="entry name" value="Retrotrans_gag"/>
    <property type="match status" value="1"/>
</dbReference>
<dbReference type="InterPro" id="IPR005162">
    <property type="entry name" value="Retrotrans_gag_dom"/>
</dbReference>
<dbReference type="EMBL" id="BQNB010021565">
    <property type="protein sequence ID" value="GJU07703.1"/>
    <property type="molecule type" value="Genomic_DNA"/>
</dbReference>
<feature type="region of interest" description="Disordered" evidence="1">
    <location>
        <begin position="25"/>
        <end position="82"/>
    </location>
</feature>
<keyword evidence="3" id="KW-0808">Transferase</keyword>
<dbReference type="PANTHER" id="PTHR33223">
    <property type="entry name" value="CCHC-TYPE DOMAIN-CONTAINING PROTEIN"/>
    <property type="match status" value="1"/>
</dbReference>
<gene>
    <name evidence="3" type="ORF">Tco_1124133</name>
</gene>
<keyword evidence="3" id="KW-0548">Nucleotidyltransferase</keyword>